<dbReference type="EMBL" id="MLJW01000427">
    <property type="protein sequence ID" value="OIQ87350.1"/>
    <property type="molecule type" value="Genomic_DNA"/>
</dbReference>
<sequence length="248" mass="24884">MVVEGDADPSTGVVTASSIRPFASAPEQVRLHGTITNFVSSSNFAVRGVTVNAAQASFVNGSAASLGNGVFVDVAGSVSGNVVYASTAQVFSAAPEGGTVDYEGTVSQFNPTTNSFLLTWKDDGQTMRSPVALASNVVFVNGAAAQLVDGAAIEIEATNAAGTLQAYTVTFKTIPGASGNGSSPGTAQTSGVVYGYDATAGSFQISGLTILIDGVAPTGGKLANGVRAEVQFTTTNGQNVAQKISIDD</sequence>
<evidence type="ECO:0000313" key="1">
    <source>
        <dbReference type="EMBL" id="OIQ87350.1"/>
    </source>
</evidence>
<dbReference type="AlphaFoldDB" id="A0A1J5QUJ6"/>
<comment type="caution">
    <text evidence="1">The sequence shown here is derived from an EMBL/GenBank/DDBJ whole genome shotgun (WGS) entry which is preliminary data.</text>
</comment>
<reference evidence="1" key="1">
    <citation type="submission" date="2016-10" db="EMBL/GenBank/DDBJ databases">
        <title>Sequence of Gallionella enrichment culture.</title>
        <authorList>
            <person name="Poehlein A."/>
            <person name="Muehling M."/>
            <person name="Daniel R."/>
        </authorList>
    </citation>
    <scope>NUCLEOTIDE SEQUENCE</scope>
</reference>
<name>A0A1J5QUJ6_9ZZZZ</name>
<accession>A0A1J5QUJ6</accession>
<proteinExistence type="predicted"/>
<gene>
    <name evidence="1" type="ORF">GALL_308070</name>
</gene>
<evidence type="ECO:0008006" key="2">
    <source>
        <dbReference type="Google" id="ProtNLM"/>
    </source>
</evidence>
<organism evidence="1">
    <name type="scientific">mine drainage metagenome</name>
    <dbReference type="NCBI Taxonomy" id="410659"/>
    <lineage>
        <taxon>unclassified sequences</taxon>
        <taxon>metagenomes</taxon>
        <taxon>ecological metagenomes</taxon>
    </lineage>
</organism>
<protein>
    <recommendedName>
        <fullName evidence="2">DUF5666 domain-containing protein</fullName>
    </recommendedName>
</protein>